<dbReference type="Proteomes" id="UP000823674">
    <property type="component" value="Chromosome A09"/>
</dbReference>
<evidence type="ECO:0000313" key="1">
    <source>
        <dbReference type="EMBL" id="KAG5382932.1"/>
    </source>
</evidence>
<sequence length="160" mass="17959">MASSSTMFSLLFSSQSSTTTTTSFTSCCHFSLSLQLAPLIVTDSLVHLVVTAATTVPLIASRFSLHRHISCFPRHYCLSGSSSHCRYSYFTPHHRSSQFKWKRWIYLARGLTHQILFSIFCCASTIHTVSDCDSPWRYAFITVWICSALLLPSHIHCASA</sequence>
<organism evidence="1 2">
    <name type="scientific">Brassica rapa subsp. trilocularis</name>
    <dbReference type="NCBI Taxonomy" id="1813537"/>
    <lineage>
        <taxon>Eukaryota</taxon>
        <taxon>Viridiplantae</taxon>
        <taxon>Streptophyta</taxon>
        <taxon>Embryophyta</taxon>
        <taxon>Tracheophyta</taxon>
        <taxon>Spermatophyta</taxon>
        <taxon>Magnoliopsida</taxon>
        <taxon>eudicotyledons</taxon>
        <taxon>Gunneridae</taxon>
        <taxon>Pentapetalae</taxon>
        <taxon>rosids</taxon>
        <taxon>malvids</taxon>
        <taxon>Brassicales</taxon>
        <taxon>Brassicaceae</taxon>
        <taxon>Brassiceae</taxon>
        <taxon>Brassica</taxon>
    </lineage>
</organism>
<proteinExistence type="predicted"/>
<evidence type="ECO:0000313" key="2">
    <source>
        <dbReference type="Proteomes" id="UP000823674"/>
    </source>
</evidence>
<keyword evidence="2" id="KW-1185">Reference proteome</keyword>
<comment type="caution">
    <text evidence="1">The sequence shown here is derived from an EMBL/GenBank/DDBJ whole genome shotgun (WGS) entry which is preliminary data.</text>
</comment>
<reference evidence="1 2" key="1">
    <citation type="submission" date="2021-03" db="EMBL/GenBank/DDBJ databases">
        <authorList>
            <person name="King G.J."/>
            <person name="Bancroft I."/>
            <person name="Baten A."/>
            <person name="Bloomfield J."/>
            <person name="Borpatragohain P."/>
            <person name="He Z."/>
            <person name="Irish N."/>
            <person name="Irwin J."/>
            <person name="Liu K."/>
            <person name="Mauleon R.P."/>
            <person name="Moore J."/>
            <person name="Morris R."/>
            <person name="Ostergaard L."/>
            <person name="Wang B."/>
            <person name="Wells R."/>
        </authorList>
    </citation>
    <scope>NUCLEOTIDE SEQUENCE [LARGE SCALE GENOMIC DNA]</scope>
    <source>
        <strain evidence="1">R-o-18</strain>
        <tissue evidence="1">Leaf</tissue>
    </source>
</reference>
<gene>
    <name evidence="1" type="primary">A09g502970.1_BraROA</name>
    <name evidence="1" type="ORF">IGI04_034402</name>
</gene>
<dbReference type="EMBL" id="JADBGQ010000008">
    <property type="protein sequence ID" value="KAG5382932.1"/>
    <property type="molecule type" value="Genomic_DNA"/>
</dbReference>
<accession>A0ABQ7L9K7</accession>
<name>A0ABQ7L9K7_BRACM</name>
<protein>
    <submittedName>
        <fullName evidence="1">Uncharacterized protein</fullName>
    </submittedName>
</protein>